<gene>
    <name evidence="2" type="ORF">F1189_15350</name>
</gene>
<evidence type="ECO:0000256" key="1">
    <source>
        <dbReference type="SAM" id="MobiDB-lite"/>
    </source>
</evidence>
<feature type="region of interest" description="Disordered" evidence="1">
    <location>
        <begin position="1"/>
        <end position="22"/>
    </location>
</feature>
<proteinExistence type="predicted"/>
<reference evidence="2 3" key="1">
    <citation type="submission" date="2019-09" db="EMBL/GenBank/DDBJ databases">
        <title>Genome sequence of Rhodovastum atsumiense, a diverse member of the Acetobacteraceae family of non-sulfur purple photosynthetic bacteria.</title>
        <authorList>
            <person name="Meyer T."/>
            <person name="Kyndt J."/>
        </authorList>
    </citation>
    <scope>NUCLEOTIDE SEQUENCE [LARGE SCALE GENOMIC DNA]</scope>
    <source>
        <strain evidence="2 3">DSM 21279</strain>
    </source>
</reference>
<dbReference type="AlphaFoldDB" id="A0A5M6ISY6"/>
<keyword evidence="3" id="KW-1185">Reference proteome</keyword>
<evidence type="ECO:0000313" key="2">
    <source>
        <dbReference type="EMBL" id="KAA5611321.1"/>
    </source>
</evidence>
<dbReference type="Proteomes" id="UP000325255">
    <property type="component" value="Unassembled WGS sequence"/>
</dbReference>
<dbReference type="InterPro" id="IPR029063">
    <property type="entry name" value="SAM-dependent_MTases_sf"/>
</dbReference>
<protein>
    <submittedName>
        <fullName evidence="2">Uncharacterized protein</fullName>
    </submittedName>
</protein>
<dbReference type="SUPFAM" id="SSF53335">
    <property type="entry name" value="S-adenosyl-L-methionine-dependent methyltransferases"/>
    <property type="match status" value="1"/>
</dbReference>
<evidence type="ECO:0000313" key="3">
    <source>
        <dbReference type="Proteomes" id="UP000325255"/>
    </source>
</evidence>
<feature type="compositionally biased region" description="Low complexity" evidence="1">
    <location>
        <begin position="1"/>
        <end position="13"/>
    </location>
</feature>
<organism evidence="2 3">
    <name type="scientific">Rhodovastum atsumiense</name>
    <dbReference type="NCBI Taxonomy" id="504468"/>
    <lineage>
        <taxon>Bacteria</taxon>
        <taxon>Pseudomonadati</taxon>
        <taxon>Pseudomonadota</taxon>
        <taxon>Alphaproteobacteria</taxon>
        <taxon>Acetobacterales</taxon>
        <taxon>Acetobacteraceae</taxon>
        <taxon>Rhodovastum</taxon>
    </lineage>
</organism>
<accession>A0A5M6ISY6</accession>
<dbReference type="EMBL" id="VWPK01000022">
    <property type="protein sequence ID" value="KAA5611321.1"/>
    <property type="molecule type" value="Genomic_DNA"/>
</dbReference>
<dbReference type="RefSeq" id="WP_150041699.1">
    <property type="nucleotide sequence ID" value="NZ_OW485601.1"/>
</dbReference>
<name>A0A5M6ISY6_9PROT</name>
<sequence>MATHQARLLARRAAPPPSLPRSDVDDLVDAAEPLADVRAVVIGAGSVDVLCALLRRGCAAATMLRPDLRAPTEVAELVVLSASDSAPGIGGLLRLARRRLQPDGRIVLRERRVTRTRDLTSLLAAQGFTSVRCRVLHSGAVLSTTLPAVPVAPAPSAGG</sequence>
<comment type="caution">
    <text evidence="2">The sequence shown here is derived from an EMBL/GenBank/DDBJ whole genome shotgun (WGS) entry which is preliminary data.</text>
</comment>